<comment type="similarity">
    <text evidence="2 6">Belongs to the DP1 family.</text>
</comment>
<evidence type="ECO:0000256" key="7">
    <source>
        <dbReference type="SAM" id="Phobius"/>
    </source>
</evidence>
<evidence type="ECO:0008006" key="9">
    <source>
        <dbReference type="Google" id="ProtNLM"/>
    </source>
</evidence>
<keyword evidence="4 7" id="KW-1133">Transmembrane helix</keyword>
<proteinExistence type="inferred from homology"/>
<dbReference type="PANTHER" id="PTHR12300:SF161">
    <property type="entry name" value="RECEPTOR EXPRESSION-ENHANCING PROTEIN"/>
    <property type="match status" value="1"/>
</dbReference>
<evidence type="ECO:0000256" key="6">
    <source>
        <dbReference type="RuleBase" id="RU362006"/>
    </source>
</evidence>
<dbReference type="InterPro" id="IPR004345">
    <property type="entry name" value="TB2_DP1_HVA22"/>
</dbReference>
<evidence type="ECO:0000256" key="2">
    <source>
        <dbReference type="ARBA" id="ARBA00008573"/>
    </source>
</evidence>
<evidence type="ECO:0000256" key="4">
    <source>
        <dbReference type="ARBA" id="ARBA00022989"/>
    </source>
</evidence>
<dbReference type="GO" id="GO:0016020">
    <property type="term" value="C:membrane"/>
    <property type="evidence" value="ECO:0007669"/>
    <property type="project" value="UniProtKB-SubCell"/>
</dbReference>
<keyword evidence="3 7" id="KW-0812">Transmembrane</keyword>
<organism evidence="8">
    <name type="scientific">Octactis speculum</name>
    <dbReference type="NCBI Taxonomy" id="3111310"/>
    <lineage>
        <taxon>Eukaryota</taxon>
        <taxon>Sar</taxon>
        <taxon>Stramenopiles</taxon>
        <taxon>Ochrophyta</taxon>
        <taxon>Dictyochophyceae</taxon>
        <taxon>Dictyochales</taxon>
        <taxon>Dictyochaceae</taxon>
        <taxon>Octactis</taxon>
    </lineage>
</organism>
<dbReference type="EMBL" id="HBGS01008454">
    <property type="protein sequence ID" value="CAD9381720.1"/>
    <property type="molecule type" value="Transcribed_RNA"/>
</dbReference>
<reference evidence="8" key="1">
    <citation type="submission" date="2021-01" db="EMBL/GenBank/DDBJ databases">
        <authorList>
            <person name="Corre E."/>
            <person name="Pelletier E."/>
            <person name="Niang G."/>
            <person name="Scheremetjew M."/>
            <person name="Finn R."/>
            <person name="Kale V."/>
            <person name="Holt S."/>
            <person name="Cochrane G."/>
            <person name="Meng A."/>
            <person name="Brown T."/>
            <person name="Cohen L."/>
        </authorList>
    </citation>
    <scope>NUCLEOTIDE SEQUENCE</scope>
    <source>
        <strain evidence="8">CCMP1381</strain>
    </source>
</reference>
<feature type="transmembrane region" description="Helical" evidence="7">
    <location>
        <begin position="42"/>
        <end position="75"/>
    </location>
</feature>
<protein>
    <recommendedName>
        <fullName evidence="9">Receptor expression-enhancing protein</fullName>
    </recommendedName>
</protein>
<dbReference type="Pfam" id="PF03134">
    <property type="entry name" value="TB2_DP1_HVA22"/>
    <property type="match status" value="1"/>
</dbReference>
<evidence type="ECO:0000256" key="1">
    <source>
        <dbReference type="ARBA" id="ARBA00004141"/>
    </source>
</evidence>
<name>A0A7S2F8X6_9STRA</name>
<dbReference type="AlphaFoldDB" id="A0A7S2F8X6"/>
<comment type="subcellular location">
    <subcellularLocation>
        <location evidence="1 6">Membrane</location>
        <topology evidence="1 6">Multi-pass membrane protein</topology>
    </subcellularLocation>
</comment>
<keyword evidence="5 7" id="KW-0472">Membrane</keyword>
<feature type="transmembrane region" description="Helical" evidence="7">
    <location>
        <begin position="95"/>
        <end position="119"/>
    </location>
</feature>
<evidence type="ECO:0000313" key="8">
    <source>
        <dbReference type="EMBL" id="CAD9381720.1"/>
    </source>
</evidence>
<accession>A0A7S2F8X6</accession>
<sequence>MDSLAVQITEKIDVLINTKFPPAVKDKLDELEKTTKYKKAHIVGAVILIPVLLILALLGASRLIINLLGFAYPALQSFKAIDSKDSKTDTQWLSYWIIYGSFSIIEHAFVYVINAIMYFPIFKMGFLIWCYHPSTQGATTVYEKVLAPYVVPHLMSKVEHSD</sequence>
<gene>
    <name evidence="8" type="ORF">DSPE1174_LOCUS4428</name>
</gene>
<evidence type="ECO:0000256" key="3">
    <source>
        <dbReference type="ARBA" id="ARBA00022692"/>
    </source>
</evidence>
<dbReference type="PANTHER" id="PTHR12300">
    <property type="entry name" value="HVA22-LIKE PROTEINS"/>
    <property type="match status" value="1"/>
</dbReference>
<evidence type="ECO:0000256" key="5">
    <source>
        <dbReference type="ARBA" id="ARBA00023136"/>
    </source>
</evidence>